<dbReference type="AlphaFoldDB" id="A0AAV4P722"/>
<feature type="compositionally biased region" description="Low complexity" evidence="1">
    <location>
        <begin position="305"/>
        <end position="317"/>
    </location>
</feature>
<feature type="region of interest" description="Disordered" evidence="1">
    <location>
        <begin position="277"/>
        <end position="570"/>
    </location>
</feature>
<sequence>MLIFPEEIPVRGAYYPDSGIPVVAGGRMERAYRRGRPPSPGTEMLVQEMGGESDARRLGNYVVVRKVVRPRLRVDPAEDGVTQDSEAGEYFFFIKDRDLVHQSPMREDEEERHYIREGELLRSVSETALNTDDPHLRVPRTYRRGVPLQRMEPPQDPAATQQLKFSRYHRTEGDVIIQTDEAAELDRPYAGPEPSWGPVYNQQGDYVRVQRQRDDRWDTHPDYPPQRIQAVDEHRPRFPPEPIHGYVNQTRVQPGSMRDMDPQTVYREQYNEQDAPQRQYVPHPPHHPSERMPLQRTLPPQPTFEPQRIQPEQIPQQTEWSRQTNIQPDHPQPDWTRQTNVQQEHPHTSNRQTDPEDDDARTVIMAPSKSILNQFNPNETQVSQDEHYQQQNDQFTSSYENHQEQQQNTVTFQDEQDRYEETTEQQNEPAEPENDQQQDEEITHPTEDHYQRKQSIRPSTQRLSTDDSGALSGRDKLGPEDTDVMDSRETHEESDRLGYRATEDEVSRTEDQNPPTDGEDEDSDSGIGKDGTALRLKKSNLMEKKSLFTIAYDGMQTRGLKSAGERDDSP</sequence>
<feature type="compositionally biased region" description="Acidic residues" evidence="1">
    <location>
        <begin position="430"/>
        <end position="440"/>
    </location>
</feature>
<feature type="compositionally biased region" description="Polar residues" evidence="1">
    <location>
        <begin position="456"/>
        <end position="467"/>
    </location>
</feature>
<evidence type="ECO:0000256" key="1">
    <source>
        <dbReference type="SAM" id="MobiDB-lite"/>
    </source>
</evidence>
<feature type="compositionally biased region" description="Basic and acidic residues" evidence="1">
    <location>
        <begin position="473"/>
        <end position="511"/>
    </location>
</feature>
<feature type="compositionally biased region" description="Polar residues" evidence="1">
    <location>
        <begin position="318"/>
        <end position="327"/>
    </location>
</feature>
<evidence type="ECO:0000313" key="3">
    <source>
        <dbReference type="Proteomes" id="UP001054945"/>
    </source>
</evidence>
<comment type="caution">
    <text evidence="2">The sequence shown here is derived from an EMBL/GenBank/DDBJ whole genome shotgun (WGS) entry which is preliminary data.</text>
</comment>
<name>A0AAV4P722_CAEEX</name>
<protein>
    <submittedName>
        <fullName evidence="2">Uncharacterized protein</fullName>
    </submittedName>
</protein>
<evidence type="ECO:0000313" key="2">
    <source>
        <dbReference type="EMBL" id="GIX91818.1"/>
    </source>
</evidence>
<feature type="compositionally biased region" description="Polar residues" evidence="1">
    <location>
        <begin position="370"/>
        <end position="413"/>
    </location>
</feature>
<reference evidence="2 3" key="1">
    <citation type="submission" date="2021-06" db="EMBL/GenBank/DDBJ databases">
        <title>Caerostris extrusa draft genome.</title>
        <authorList>
            <person name="Kono N."/>
            <person name="Arakawa K."/>
        </authorList>
    </citation>
    <scope>NUCLEOTIDE SEQUENCE [LARGE SCALE GENOMIC DNA]</scope>
</reference>
<gene>
    <name evidence="2" type="primary">AVEN_89786_1</name>
    <name evidence="2" type="ORF">CEXT_323961</name>
</gene>
<keyword evidence="3" id="KW-1185">Reference proteome</keyword>
<dbReference type="Proteomes" id="UP001054945">
    <property type="component" value="Unassembled WGS sequence"/>
</dbReference>
<proteinExistence type="predicted"/>
<accession>A0AAV4P722</accession>
<organism evidence="2 3">
    <name type="scientific">Caerostris extrusa</name>
    <name type="common">Bark spider</name>
    <name type="synonym">Caerostris bankana</name>
    <dbReference type="NCBI Taxonomy" id="172846"/>
    <lineage>
        <taxon>Eukaryota</taxon>
        <taxon>Metazoa</taxon>
        <taxon>Ecdysozoa</taxon>
        <taxon>Arthropoda</taxon>
        <taxon>Chelicerata</taxon>
        <taxon>Arachnida</taxon>
        <taxon>Araneae</taxon>
        <taxon>Araneomorphae</taxon>
        <taxon>Entelegynae</taxon>
        <taxon>Araneoidea</taxon>
        <taxon>Araneidae</taxon>
        <taxon>Caerostris</taxon>
    </lineage>
</organism>
<dbReference type="EMBL" id="BPLR01004062">
    <property type="protein sequence ID" value="GIX91818.1"/>
    <property type="molecule type" value="Genomic_DNA"/>
</dbReference>
<feature type="region of interest" description="Disordered" evidence="1">
    <location>
        <begin position="216"/>
        <end position="259"/>
    </location>
</feature>
<feature type="compositionally biased region" description="Basic and acidic residues" evidence="1">
    <location>
        <begin position="441"/>
        <end position="451"/>
    </location>
</feature>